<keyword evidence="4" id="KW-0175">Coiled coil</keyword>
<keyword evidence="2" id="KW-0143">Chaperone</keyword>
<keyword evidence="7" id="KW-1185">Reference proteome</keyword>
<dbReference type="GO" id="GO:0042803">
    <property type="term" value="F:protein homodimerization activity"/>
    <property type="evidence" value="ECO:0007669"/>
    <property type="project" value="InterPro"/>
</dbReference>
<evidence type="ECO:0000256" key="3">
    <source>
        <dbReference type="RuleBase" id="RU004478"/>
    </source>
</evidence>
<comment type="similarity">
    <text evidence="1 3">Belongs to the GrpE family.</text>
</comment>
<dbReference type="PANTHER" id="PTHR21237:SF27">
    <property type="entry name" value="GRPE PROTEIN HOMOLOG"/>
    <property type="match status" value="1"/>
</dbReference>
<dbReference type="EMBL" id="JAJJMB010003267">
    <property type="protein sequence ID" value="KAI3948517.1"/>
    <property type="molecule type" value="Genomic_DNA"/>
</dbReference>
<dbReference type="Gene3D" id="3.90.20.20">
    <property type="match status" value="1"/>
</dbReference>
<dbReference type="GO" id="GO:0000774">
    <property type="term" value="F:adenyl-nucleotide exchange factor activity"/>
    <property type="evidence" value="ECO:0007669"/>
    <property type="project" value="InterPro"/>
</dbReference>
<reference evidence="6" key="1">
    <citation type="submission" date="2022-04" db="EMBL/GenBank/DDBJ databases">
        <title>A functionally conserved STORR gene fusion in Papaver species that diverged 16.8 million years ago.</title>
        <authorList>
            <person name="Catania T."/>
        </authorList>
    </citation>
    <scope>NUCLEOTIDE SEQUENCE</scope>
    <source>
        <strain evidence="6">S-188037</strain>
    </source>
</reference>
<dbReference type="InterPro" id="IPR013805">
    <property type="entry name" value="GrpE_CC"/>
</dbReference>
<dbReference type="GO" id="GO:0009507">
    <property type="term" value="C:chloroplast"/>
    <property type="evidence" value="ECO:0007669"/>
    <property type="project" value="TreeGrafter"/>
</dbReference>
<evidence type="ECO:0000313" key="7">
    <source>
        <dbReference type="Proteomes" id="UP001202328"/>
    </source>
</evidence>
<comment type="caution">
    <text evidence="6">The sequence shown here is derived from an EMBL/GenBank/DDBJ whole genome shotgun (WGS) entry which is preliminary data.</text>
</comment>
<feature type="coiled-coil region" evidence="4">
    <location>
        <begin position="134"/>
        <end position="168"/>
    </location>
</feature>
<proteinExistence type="inferred from homology"/>
<dbReference type="PRINTS" id="PR00773">
    <property type="entry name" value="GRPEPROTEIN"/>
</dbReference>
<feature type="region of interest" description="Disordered" evidence="5">
    <location>
        <begin position="79"/>
        <end position="109"/>
    </location>
</feature>
<dbReference type="GO" id="GO:0051087">
    <property type="term" value="F:protein-folding chaperone binding"/>
    <property type="evidence" value="ECO:0007669"/>
    <property type="project" value="InterPro"/>
</dbReference>
<dbReference type="InterPro" id="IPR000740">
    <property type="entry name" value="GrpE"/>
</dbReference>
<dbReference type="GO" id="GO:0006457">
    <property type="term" value="P:protein folding"/>
    <property type="evidence" value="ECO:0007669"/>
    <property type="project" value="InterPro"/>
</dbReference>
<evidence type="ECO:0000256" key="1">
    <source>
        <dbReference type="ARBA" id="ARBA00009054"/>
    </source>
</evidence>
<dbReference type="Pfam" id="PF01025">
    <property type="entry name" value="GrpE"/>
    <property type="match status" value="1"/>
</dbReference>
<protein>
    <recommendedName>
        <fullName evidence="8">GrpE protein homolog</fullName>
    </recommendedName>
</protein>
<dbReference type="Proteomes" id="UP001202328">
    <property type="component" value="Unassembled WGS sequence"/>
</dbReference>
<name>A0AAD4TDD4_9MAGN</name>
<evidence type="ECO:0000256" key="2">
    <source>
        <dbReference type="ARBA" id="ARBA00023186"/>
    </source>
</evidence>
<sequence>MAAILSTPAYLKPTQSNIKSFKTHKRLICCCSSLKQTNLHISTTTTTTSNKYNFSIRFQKFVSWAAASEEATDITTHVEETQTQKIPENELLEEESTQTSNSQIPDTEEKLPSAISESLRLYKQALASNDEPGIVELEASLQSLYDEKKVLENKVAALSIEVALEKDRRLRINADFYNFRKRVESERLSLVTNMREEVVESLLPVLDNFERVNSEIKVETDGEKKINNSYRSIFKQYLEILGSLGVVPVDTAGNPYEPTATAKYQVDSKLNRLREDFFRALGRVRSGFMKTWIQF</sequence>
<evidence type="ECO:0008006" key="8">
    <source>
        <dbReference type="Google" id="ProtNLM"/>
    </source>
</evidence>
<dbReference type="AlphaFoldDB" id="A0AAD4TDD4"/>
<organism evidence="6 7">
    <name type="scientific">Papaver atlanticum</name>
    <dbReference type="NCBI Taxonomy" id="357466"/>
    <lineage>
        <taxon>Eukaryota</taxon>
        <taxon>Viridiplantae</taxon>
        <taxon>Streptophyta</taxon>
        <taxon>Embryophyta</taxon>
        <taxon>Tracheophyta</taxon>
        <taxon>Spermatophyta</taxon>
        <taxon>Magnoliopsida</taxon>
        <taxon>Ranunculales</taxon>
        <taxon>Papaveraceae</taxon>
        <taxon>Papaveroideae</taxon>
        <taxon>Papaver</taxon>
    </lineage>
</organism>
<evidence type="ECO:0000256" key="4">
    <source>
        <dbReference type="SAM" id="Coils"/>
    </source>
</evidence>
<gene>
    <name evidence="6" type="ORF">MKW98_019267</name>
</gene>
<evidence type="ECO:0000313" key="6">
    <source>
        <dbReference type="EMBL" id="KAI3948517.1"/>
    </source>
</evidence>
<evidence type="ECO:0000256" key="5">
    <source>
        <dbReference type="SAM" id="MobiDB-lite"/>
    </source>
</evidence>
<dbReference type="SUPFAM" id="SSF58014">
    <property type="entry name" value="Coiled-coil domain of nucleotide exchange factor GrpE"/>
    <property type="match status" value="1"/>
</dbReference>
<accession>A0AAD4TDD4</accession>
<dbReference type="GO" id="GO:0051082">
    <property type="term" value="F:unfolded protein binding"/>
    <property type="evidence" value="ECO:0007669"/>
    <property type="project" value="TreeGrafter"/>
</dbReference>
<dbReference type="PANTHER" id="PTHR21237">
    <property type="entry name" value="GRPE PROTEIN"/>
    <property type="match status" value="1"/>
</dbReference>